<protein>
    <submittedName>
        <fullName evidence="1">Twitching motility protein PilT</fullName>
    </submittedName>
</protein>
<evidence type="ECO:0000313" key="1">
    <source>
        <dbReference type="EMBL" id="EWT04756.1"/>
    </source>
</evidence>
<accession>W9GEW9</accession>
<organism evidence="1 2">
    <name type="scientific">Intrasporangium chromatireducens Q5-1</name>
    <dbReference type="NCBI Taxonomy" id="584657"/>
    <lineage>
        <taxon>Bacteria</taxon>
        <taxon>Bacillati</taxon>
        <taxon>Actinomycetota</taxon>
        <taxon>Actinomycetes</taxon>
        <taxon>Micrococcales</taxon>
        <taxon>Intrasporangiaceae</taxon>
        <taxon>Intrasporangium</taxon>
    </lineage>
</organism>
<keyword evidence="2" id="KW-1185">Reference proteome</keyword>
<dbReference type="Proteomes" id="UP000019494">
    <property type="component" value="Unassembled WGS sequence"/>
</dbReference>
<proteinExistence type="predicted"/>
<name>W9GEW9_9MICO</name>
<sequence>MAGGTSVLFDWTVVLACARLSTMARLFDNPLSAAQAADQVRAWLEQPGAEIIRPAVDHLHRVAELLTEARTRGNLNDAHLAALSLQARLTQAFSPLVLTPLRRTVRSRVSGSVDRPARSRPSS</sequence>
<comment type="caution">
    <text evidence="1">The sequence shown here is derived from an EMBL/GenBank/DDBJ whole genome shotgun (WGS) entry which is preliminary data.</text>
</comment>
<evidence type="ECO:0000313" key="2">
    <source>
        <dbReference type="Proteomes" id="UP000019494"/>
    </source>
</evidence>
<reference evidence="2" key="1">
    <citation type="submission" date="2013-08" db="EMBL/GenBank/DDBJ databases">
        <title>Intrasporangium oryzae NRRL B-24470.</title>
        <authorList>
            <person name="Liu H."/>
            <person name="Wang G."/>
        </authorList>
    </citation>
    <scope>NUCLEOTIDE SEQUENCE [LARGE SCALE GENOMIC DNA]</scope>
    <source>
        <strain evidence="2">Q5-1</strain>
    </source>
</reference>
<dbReference type="AlphaFoldDB" id="W9GEW9"/>
<dbReference type="EMBL" id="AWQS01000191">
    <property type="protein sequence ID" value="EWT04756.1"/>
    <property type="molecule type" value="Genomic_DNA"/>
</dbReference>
<gene>
    <name evidence="1" type="ORF">N864_10225</name>
</gene>